<organism evidence="2 3">
    <name type="scientific">Microbacterium paludicola</name>
    <dbReference type="NCBI Taxonomy" id="300019"/>
    <lineage>
        <taxon>Bacteria</taxon>
        <taxon>Bacillati</taxon>
        <taxon>Actinomycetota</taxon>
        <taxon>Actinomycetes</taxon>
        <taxon>Micrococcales</taxon>
        <taxon>Microbacteriaceae</taxon>
        <taxon>Microbacterium</taxon>
    </lineage>
</organism>
<evidence type="ECO:0000313" key="2">
    <source>
        <dbReference type="EMBL" id="MDR6166157.1"/>
    </source>
</evidence>
<evidence type="ECO:0008006" key="4">
    <source>
        <dbReference type="Google" id="ProtNLM"/>
    </source>
</evidence>
<dbReference type="EMBL" id="JAVIZA010000001">
    <property type="protein sequence ID" value="MDR6166157.1"/>
    <property type="molecule type" value="Genomic_DNA"/>
</dbReference>
<evidence type="ECO:0000256" key="1">
    <source>
        <dbReference type="SAM" id="MobiDB-lite"/>
    </source>
</evidence>
<feature type="compositionally biased region" description="Basic and acidic residues" evidence="1">
    <location>
        <begin position="7"/>
        <end position="21"/>
    </location>
</feature>
<accession>A0ABU1HWY7</accession>
<dbReference type="Proteomes" id="UP001260188">
    <property type="component" value="Unassembled WGS sequence"/>
</dbReference>
<evidence type="ECO:0000313" key="3">
    <source>
        <dbReference type="Proteomes" id="UP001260188"/>
    </source>
</evidence>
<name>A0ABU1HWY7_9MICO</name>
<sequence length="320" mass="33109">MARKVHRIDSLPDDAPRRDAGEAGAGQHPLSVRTLDRLLAVQRPVVLAHLRGIHHRHPEATTAQVVQMLERRYLTAVTTGGAAVGATAVIPGIGTATTLALSGVETAGFLEATALFAQSLAELHGIPVDNPDRARALVLALMLGREGADLVGQFAKQASGKGGPRSSYWGELVTSSLPRTAVGPVLDRLKHAFVRRFAAAGGASVVGKALPFGIGAAIGGTGNHILGRRVISGARRAFGVVPASFPAALESRDEDQPIGRGAGLVARRISGVFAEGGRQIGTLASRPFRRGERSGAIADDRGTDEPAAGAEHDLDGGKES</sequence>
<gene>
    <name evidence="2" type="ORF">QE367_000361</name>
</gene>
<protein>
    <recommendedName>
        <fullName evidence="4">Di-and tripeptidase</fullName>
    </recommendedName>
</protein>
<feature type="compositionally biased region" description="Basic and acidic residues" evidence="1">
    <location>
        <begin position="289"/>
        <end position="320"/>
    </location>
</feature>
<keyword evidence="3" id="KW-1185">Reference proteome</keyword>
<feature type="region of interest" description="Disordered" evidence="1">
    <location>
        <begin position="283"/>
        <end position="320"/>
    </location>
</feature>
<proteinExistence type="predicted"/>
<dbReference type="RefSeq" id="WP_309664404.1">
    <property type="nucleotide sequence ID" value="NZ_JAVIZA010000001.1"/>
</dbReference>
<reference evidence="2 3" key="1">
    <citation type="submission" date="2023-08" db="EMBL/GenBank/DDBJ databases">
        <title>Functional and genomic diversity of the sorghum phyllosphere microbiome.</title>
        <authorList>
            <person name="Shade A."/>
        </authorList>
    </citation>
    <scope>NUCLEOTIDE SEQUENCE [LARGE SCALE GENOMIC DNA]</scope>
    <source>
        <strain evidence="2 3">SORGH_AS_0919</strain>
    </source>
</reference>
<feature type="region of interest" description="Disordered" evidence="1">
    <location>
        <begin position="1"/>
        <end position="27"/>
    </location>
</feature>
<comment type="caution">
    <text evidence="2">The sequence shown here is derived from an EMBL/GenBank/DDBJ whole genome shotgun (WGS) entry which is preliminary data.</text>
</comment>